<dbReference type="InterPro" id="IPR050960">
    <property type="entry name" value="AB_hydrolase_4_sf"/>
</dbReference>
<evidence type="ECO:0000313" key="7">
    <source>
        <dbReference type="EMBL" id="MDV7022363.1"/>
    </source>
</evidence>
<dbReference type="EMBL" id="RHXB01000003">
    <property type="protein sequence ID" value="RSE27791.1"/>
    <property type="molecule type" value="Genomic_DNA"/>
</dbReference>
<feature type="domain" description="AB hydrolase-1" evidence="6">
    <location>
        <begin position="74"/>
        <end position="312"/>
    </location>
</feature>
<dbReference type="Proteomes" id="UP000275331">
    <property type="component" value="Unassembled WGS sequence"/>
</dbReference>
<evidence type="ECO:0000313" key="10">
    <source>
        <dbReference type="Proteomes" id="UP001187066"/>
    </source>
</evidence>
<evidence type="ECO:0000313" key="8">
    <source>
        <dbReference type="EMBL" id="RSE27791.1"/>
    </source>
</evidence>
<evidence type="ECO:0000256" key="4">
    <source>
        <dbReference type="PIRSR" id="PIRSR005211-1"/>
    </source>
</evidence>
<dbReference type="Gene3D" id="3.40.50.1820">
    <property type="entry name" value="alpha/beta hydrolase"/>
    <property type="match status" value="1"/>
</dbReference>
<feature type="active site" description="Charge relay system" evidence="4">
    <location>
        <position position="154"/>
    </location>
</feature>
<evidence type="ECO:0000256" key="3">
    <source>
        <dbReference type="ARBA" id="ARBA00022801"/>
    </source>
</evidence>
<organism evidence="8 9">
    <name type="scientific">Atlantibacter subterraneus</name>
    <dbReference type="NCBI Taxonomy" id="255519"/>
    <lineage>
        <taxon>Bacteria</taxon>
        <taxon>Pseudomonadati</taxon>
        <taxon>Pseudomonadota</taxon>
        <taxon>Gammaproteobacteria</taxon>
        <taxon>Enterobacterales</taxon>
        <taxon>Enterobacteriaceae</taxon>
        <taxon>Atlantibacter</taxon>
    </lineage>
</organism>
<gene>
    <name evidence="8" type="ORF">EGT71_05205</name>
    <name evidence="7" type="ORF">R4P48_06655</name>
</gene>
<dbReference type="GO" id="GO:0047372">
    <property type="term" value="F:monoacylglycerol lipase activity"/>
    <property type="evidence" value="ECO:0007669"/>
    <property type="project" value="TreeGrafter"/>
</dbReference>
<evidence type="ECO:0000256" key="2">
    <source>
        <dbReference type="ARBA" id="ARBA00022487"/>
    </source>
</evidence>
<dbReference type="PROSITE" id="PS01133">
    <property type="entry name" value="UPF0017"/>
    <property type="match status" value="1"/>
</dbReference>
<dbReference type="Proteomes" id="UP001187066">
    <property type="component" value="Unassembled WGS sequence"/>
</dbReference>
<dbReference type="NCBIfam" id="NF008218">
    <property type="entry name" value="PRK10985.1"/>
    <property type="match status" value="1"/>
</dbReference>
<keyword evidence="3 8" id="KW-0378">Hydrolase</keyword>
<dbReference type="RefSeq" id="WP_125292525.1">
    <property type="nucleotide sequence ID" value="NZ_CP100494.1"/>
</dbReference>
<dbReference type="InterPro" id="IPR029058">
    <property type="entry name" value="AB_hydrolase_fold"/>
</dbReference>
<dbReference type="PANTHER" id="PTHR10794">
    <property type="entry name" value="ABHYDROLASE DOMAIN-CONTAINING PROTEIN"/>
    <property type="match status" value="1"/>
</dbReference>
<feature type="active site" description="Charge relay system" evidence="4">
    <location>
        <position position="308"/>
    </location>
</feature>
<protein>
    <submittedName>
        <fullName evidence="8">Hydrolase</fullName>
    </submittedName>
</protein>
<dbReference type="AlphaFoldDB" id="A0A3R9GCU5"/>
<dbReference type="GeneID" id="84663299"/>
<comment type="similarity">
    <text evidence="1">Belongs to the AB hydrolase superfamily. AB hydrolase 4 family.</text>
</comment>
<dbReference type="Pfam" id="PF00561">
    <property type="entry name" value="Abhydrolase_1"/>
    <property type="match status" value="1"/>
</dbReference>
<reference evidence="7 10" key="2">
    <citation type="submission" date="2023-10" db="EMBL/GenBank/DDBJ databases">
        <authorList>
            <person name="Dale J."/>
        </authorList>
    </citation>
    <scope>NUCLEOTIDE SEQUENCE [LARGE SCALE GENOMIC DNA]</scope>
    <source>
        <strain evidence="7 10">2023EL-00970</strain>
    </source>
</reference>
<dbReference type="SUPFAM" id="SSF53474">
    <property type="entry name" value="alpha/beta-Hydrolases"/>
    <property type="match status" value="1"/>
</dbReference>
<dbReference type="InterPro" id="IPR012020">
    <property type="entry name" value="ABHD4"/>
</dbReference>
<dbReference type="FunFam" id="3.40.50.1820:FF:000080">
    <property type="entry name" value="Alpha/beta hydrolase"/>
    <property type="match status" value="1"/>
</dbReference>
<dbReference type="InterPro" id="IPR000073">
    <property type="entry name" value="AB_hydrolase_1"/>
</dbReference>
<dbReference type="PANTHER" id="PTHR10794:SF94">
    <property type="entry name" value="ESTERASE YHET-RELATED"/>
    <property type="match status" value="1"/>
</dbReference>
<keyword evidence="10" id="KW-1185">Reference proteome</keyword>
<feature type="region of interest" description="Disordered" evidence="5">
    <location>
        <begin position="1"/>
        <end position="29"/>
    </location>
</feature>
<feature type="active site" description="Charge relay system" evidence="4">
    <location>
        <position position="280"/>
    </location>
</feature>
<evidence type="ECO:0000256" key="5">
    <source>
        <dbReference type="SAM" id="MobiDB-lite"/>
    </source>
</evidence>
<accession>A0A3R9GCU5</accession>
<evidence type="ECO:0000256" key="1">
    <source>
        <dbReference type="ARBA" id="ARBA00010884"/>
    </source>
</evidence>
<dbReference type="PIRSF" id="PIRSF005211">
    <property type="entry name" value="Ab_hydro_YheT"/>
    <property type="match status" value="1"/>
</dbReference>
<dbReference type="InterPro" id="IPR000952">
    <property type="entry name" value="AB_hydrolase_4_CS"/>
</dbReference>
<dbReference type="OrthoDB" id="332676at2"/>
<dbReference type="EMBL" id="JAWLOF010000003">
    <property type="protein sequence ID" value="MDV7022363.1"/>
    <property type="molecule type" value="Genomic_DNA"/>
</dbReference>
<sequence>MAEITPADLTDNQEKSRHFRPMPGARNPHLQTMLPRILRRRLQFTPVWQRLDTPDGDFVDLAWGEDPQKARHKPRLVIFHGLEGSLNSPYAHGLIQAAQARGWLGVVMHFRGCSGEPNRMHRIYHSGETEDGRWFLEWIAQQFGEQPTAAVGFSLGGNMLACMLAKYPQLPVNAAVIVSAPFVLEHCCYHMEKGFSRVYQHYLLNLLKANASRKLLAWPGTLPVDLTQLKSIRRLREFDDLITSKAHGFNDAIDYYRRCSAMPLLPSITQPTLIIHAQDDPFMDSHVIPDIAQLPANIEYQLTEYGGHVGFVGGTTLRPTMWLEARIPDWLTPYLDKA</sequence>
<comment type="caution">
    <text evidence="8">The sequence shown here is derived from an EMBL/GenBank/DDBJ whole genome shotgun (WGS) entry which is preliminary data.</text>
</comment>
<reference evidence="8 9" key="1">
    <citation type="submission" date="2018-10" db="EMBL/GenBank/DDBJ databases">
        <title>Transmission dynamics of multidrug resistant bacteria on intensive care unit surfaces.</title>
        <authorList>
            <person name="D'Souza A.W."/>
            <person name="Potter R.F."/>
            <person name="Wallace M."/>
            <person name="Shupe A."/>
            <person name="Patel S."/>
            <person name="Sun S."/>
            <person name="Gul D."/>
            <person name="Kwon J.H."/>
            <person name="Andleeb S."/>
            <person name="Burnham C.-A.D."/>
            <person name="Dantas G."/>
        </authorList>
    </citation>
    <scope>NUCLEOTIDE SEQUENCE [LARGE SCALE GENOMIC DNA]</scope>
    <source>
        <strain evidence="8 9">AS_373</strain>
    </source>
</reference>
<proteinExistence type="inferred from homology"/>
<keyword evidence="2" id="KW-0719">Serine esterase</keyword>
<dbReference type="GO" id="GO:0034338">
    <property type="term" value="F:short-chain carboxylesterase activity"/>
    <property type="evidence" value="ECO:0007669"/>
    <property type="project" value="TreeGrafter"/>
</dbReference>
<evidence type="ECO:0000259" key="6">
    <source>
        <dbReference type="Pfam" id="PF00561"/>
    </source>
</evidence>
<name>A0A3R9GCU5_9ENTR</name>
<evidence type="ECO:0000313" key="9">
    <source>
        <dbReference type="Proteomes" id="UP000275331"/>
    </source>
</evidence>